<dbReference type="PROSITE" id="PS51257">
    <property type="entry name" value="PROKAR_LIPOPROTEIN"/>
    <property type="match status" value="1"/>
</dbReference>
<feature type="chain" id="PRO_5036699541" evidence="6">
    <location>
        <begin position="18"/>
        <end position="527"/>
    </location>
</feature>
<keyword evidence="8" id="KW-1185">Reference proteome</keyword>
<dbReference type="GO" id="GO:0005634">
    <property type="term" value="C:nucleus"/>
    <property type="evidence" value="ECO:0007669"/>
    <property type="project" value="UniProtKB-SubCell"/>
</dbReference>
<evidence type="ECO:0000256" key="5">
    <source>
        <dbReference type="SAM" id="MobiDB-lite"/>
    </source>
</evidence>
<evidence type="ECO:0000256" key="3">
    <source>
        <dbReference type="ARBA" id="ARBA00022490"/>
    </source>
</evidence>
<protein>
    <submittedName>
        <fullName evidence="9">WW domain-containing protein</fullName>
    </submittedName>
</protein>
<name>A0A914XJC8_9BILA</name>
<feature type="domain" description="WW" evidence="7">
    <location>
        <begin position="268"/>
        <end position="294"/>
    </location>
</feature>
<dbReference type="Gene3D" id="2.20.70.10">
    <property type="match status" value="2"/>
</dbReference>
<dbReference type="CDD" id="cd00201">
    <property type="entry name" value="WW"/>
    <property type="match status" value="2"/>
</dbReference>
<dbReference type="Proteomes" id="UP000887566">
    <property type="component" value="Unplaced"/>
</dbReference>
<keyword evidence="4" id="KW-0539">Nucleus</keyword>
<sequence>MIGALVRPIGIAGSAAAACCWAFAVTEQRSNEPINGAEMAALALEMFEETWIFSDDYDVCDLLIDWSDYDSLTGTMASKRVEKHMRQTSMPSDGAVLASHIQIIQSSVDTQKSIEELINAGVDPKKDPKFKRKASNPPRSGLPPSFNHRPPSKSRGGSSAGHSREGSSDDGIGSCGRSNTLSPASVGDQLGTFPGSQHNRVFSAPELLHEQYHEQMKNMNTQMVPPYGQPMHKPLGGMLQAPSGHHRGALSYDANAHLDPDSGGRHLEVAFTDDGRKYFIDHISKTTHWTDPRKSQSLGHLTTVAGVEDDGLGVLPANWAKEYNSEGDPYFIDHNSKTTTWYDPRLPREVQEERILARHGLHQGQQTMEVAGGGYDHHQQMHPTFSPRSQQTTIDRVQQLQQERCGYQERQQQLLREGLLHDQQQRSPQQQYQASPISPPQRMHNMTGHNDPFLSQYAQHRAHHDLLGAPFQHHRDVSNDSAVDSAMDVDGYPAQDISMAIDPATIVPGFNPADLNPREFDKYLNIS</sequence>
<keyword evidence="6" id="KW-0732">Signal</keyword>
<evidence type="ECO:0000256" key="4">
    <source>
        <dbReference type="ARBA" id="ARBA00023242"/>
    </source>
</evidence>
<dbReference type="PROSITE" id="PS50020">
    <property type="entry name" value="WW_DOMAIN_2"/>
    <property type="match status" value="2"/>
</dbReference>
<evidence type="ECO:0000256" key="1">
    <source>
        <dbReference type="ARBA" id="ARBA00004123"/>
    </source>
</evidence>
<dbReference type="SUPFAM" id="SSF51045">
    <property type="entry name" value="WW domain"/>
    <property type="match status" value="2"/>
</dbReference>
<evidence type="ECO:0000256" key="2">
    <source>
        <dbReference type="ARBA" id="ARBA00004496"/>
    </source>
</evidence>
<evidence type="ECO:0000259" key="7">
    <source>
        <dbReference type="PROSITE" id="PS50020"/>
    </source>
</evidence>
<dbReference type="InterPro" id="IPR036020">
    <property type="entry name" value="WW_dom_sf"/>
</dbReference>
<evidence type="ECO:0000256" key="6">
    <source>
        <dbReference type="SAM" id="SignalP"/>
    </source>
</evidence>
<dbReference type="SMART" id="SM00456">
    <property type="entry name" value="WW"/>
    <property type="match status" value="2"/>
</dbReference>
<dbReference type="Pfam" id="PF00397">
    <property type="entry name" value="WW"/>
    <property type="match status" value="2"/>
</dbReference>
<dbReference type="GO" id="GO:0003713">
    <property type="term" value="F:transcription coactivator activity"/>
    <property type="evidence" value="ECO:0007669"/>
    <property type="project" value="TreeGrafter"/>
</dbReference>
<proteinExistence type="predicted"/>
<comment type="subcellular location">
    <subcellularLocation>
        <location evidence="2">Cytoplasm</location>
    </subcellularLocation>
    <subcellularLocation>
        <location evidence="1">Nucleus</location>
    </subcellularLocation>
</comment>
<dbReference type="GO" id="GO:0035329">
    <property type="term" value="P:hippo signaling"/>
    <property type="evidence" value="ECO:0007669"/>
    <property type="project" value="TreeGrafter"/>
</dbReference>
<dbReference type="WBParaSite" id="PSAMB.scaffold848size40301.g9171.t1">
    <property type="protein sequence ID" value="PSAMB.scaffold848size40301.g9171.t1"/>
    <property type="gene ID" value="PSAMB.scaffold848size40301.g9171"/>
</dbReference>
<reference evidence="9" key="1">
    <citation type="submission" date="2022-11" db="UniProtKB">
        <authorList>
            <consortium name="WormBaseParasite"/>
        </authorList>
    </citation>
    <scope>IDENTIFICATION</scope>
</reference>
<dbReference type="InterPro" id="IPR001202">
    <property type="entry name" value="WW_dom"/>
</dbReference>
<dbReference type="PROSITE" id="PS01159">
    <property type="entry name" value="WW_DOMAIN_1"/>
    <property type="match status" value="1"/>
</dbReference>
<feature type="region of interest" description="Disordered" evidence="5">
    <location>
        <begin position="119"/>
        <end position="198"/>
    </location>
</feature>
<dbReference type="AlphaFoldDB" id="A0A914XJC8"/>
<evidence type="ECO:0000313" key="8">
    <source>
        <dbReference type="Proteomes" id="UP000887566"/>
    </source>
</evidence>
<organism evidence="8 9">
    <name type="scientific">Plectus sambesii</name>
    <dbReference type="NCBI Taxonomy" id="2011161"/>
    <lineage>
        <taxon>Eukaryota</taxon>
        <taxon>Metazoa</taxon>
        <taxon>Ecdysozoa</taxon>
        <taxon>Nematoda</taxon>
        <taxon>Chromadorea</taxon>
        <taxon>Plectida</taxon>
        <taxon>Plectina</taxon>
        <taxon>Plectoidea</taxon>
        <taxon>Plectidae</taxon>
        <taxon>Plectus</taxon>
    </lineage>
</organism>
<keyword evidence="3" id="KW-0963">Cytoplasm</keyword>
<dbReference type="GO" id="GO:0045944">
    <property type="term" value="P:positive regulation of transcription by RNA polymerase II"/>
    <property type="evidence" value="ECO:0007669"/>
    <property type="project" value="TreeGrafter"/>
</dbReference>
<dbReference type="InterPro" id="IPR051583">
    <property type="entry name" value="YAP1"/>
</dbReference>
<accession>A0A914XJC8</accession>
<dbReference type="GO" id="GO:0005737">
    <property type="term" value="C:cytoplasm"/>
    <property type="evidence" value="ECO:0007669"/>
    <property type="project" value="UniProtKB-SubCell"/>
</dbReference>
<feature type="signal peptide" evidence="6">
    <location>
        <begin position="1"/>
        <end position="17"/>
    </location>
</feature>
<feature type="domain" description="WW" evidence="7">
    <location>
        <begin position="313"/>
        <end position="346"/>
    </location>
</feature>
<dbReference type="PANTHER" id="PTHR17616">
    <property type="entry name" value="YES-ASSOCIATED PROTEIN YAP1 FAMILY MEMBER"/>
    <property type="match status" value="1"/>
</dbReference>
<evidence type="ECO:0000313" key="9">
    <source>
        <dbReference type="WBParaSite" id="PSAMB.scaffold848size40301.g9171.t1"/>
    </source>
</evidence>
<dbReference type="PANTHER" id="PTHR17616:SF8">
    <property type="entry name" value="TRANSCRIPTIONAL COACTIVATOR YORKIE"/>
    <property type="match status" value="1"/>
</dbReference>